<evidence type="ECO:0000256" key="1">
    <source>
        <dbReference type="SAM" id="MobiDB-lite"/>
    </source>
</evidence>
<feature type="compositionally biased region" description="Low complexity" evidence="1">
    <location>
        <begin position="128"/>
        <end position="139"/>
    </location>
</feature>
<dbReference type="EMBL" id="CADCTT010000244">
    <property type="protein sequence ID" value="CAA9312971.1"/>
    <property type="molecule type" value="Genomic_DNA"/>
</dbReference>
<accession>A0A6J4KRH2</accession>
<proteinExistence type="predicted"/>
<sequence length="697" mass="76505">MRRVLVLGGGVAGLTAAWHLSEPSHHEDLEVTVVQRGWRLGGKGASSRGVHGRIEEHGLHVWLGYYDNAFALVRQVYQELDRPATDPSCPIRTWRDAFSPSNHVGVEEQVEGSWQHWSARFTPNSAEPGTPDGAAGASASPAVFLQRAARLLADFSASLEQQRQESRRPEVVLSASPSRPAHRAPGGRSDLGRLVRQAEVVALVAALEALRLAGTMPERWGLRSQILDGLSRLSRQWDSAARRSTELRRTADLANLVIACLRGTVRDNLLIDPAGFGAVDHLDFREWLRRHGAAETTLRSPLIRGMYDLVFAYERGDRSRPRFSAGLGLLLASKMFFDYKGSIFWHMEAGMGDVVFAPLYQALSRRGVRFRFFHRLDQLHLSPDRRSIAAITLGRQAELKAARDDYDPLVTVKGLPCFPSAPRVEQLRDPVADDLETHWSDRTAEAPVRLLRGRHFDDAILATSLGMVPHVAGELLKHSPRWRSMVSGVSTVPTQSFQAWLRTSEHALGWSEGLTVSGYDAPFDTYASMSHLLGREDWPAEAAVKGTAYFCSVLPSEAAADPVAAGELVRDHAIDHLTERIGHFWPAAVAADGTFAWDVLHSPGKRDESAAMDAQYWRANVDPSDQYVQSLPGSSAYRLQADESGYDNLFLAGDWINCGLNAGCIEAAVMAGAQAANAVLGRPLTAGVLGDWYGVRS</sequence>
<dbReference type="PANTHER" id="PTHR42923">
    <property type="entry name" value="PROTOPORPHYRINOGEN OXIDASE"/>
    <property type="match status" value="1"/>
</dbReference>
<dbReference type="InterPro" id="IPR036188">
    <property type="entry name" value="FAD/NAD-bd_sf"/>
</dbReference>
<reference evidence="2" key="1">
    <citation type="submission" date="2020-02" db="EMBL/GenBank/DDBJ databases">
        <authorList>
            <person name="Meier V. D."/>
        </authorList>
    </citation>
    <scope>NUCLEOTIDE SEQUENCE</scope>
    <source>
        <strain evidence="2">AVDCRST_MAG61</strain>
    </source>
</reference>
<feature type="region of interest" description="Disordered" evidence="1">
    <location>
        <begin position="160"/>
        <end position="190"/>
    </location>
</feature>
<dbReference type="Gene3D" id="3.50.50.60">
    <property type="entry name" value="FAD/NAD(P)-binding domain"/>
    <property type="match status" value="1"/>
</dbReference>
<feature type="region of interest" description="Disordered" evidence="1">
    <location>
        <begin position="120"/>
        <end position="139"/>
    </location>
</feature>
<gene>
    <name evidence="2" type="ORF">AVDCRST_MAG61-1823</name>
</gene>
<name>A0A6J4KRH2_9ACTN</name>
<evidence type="ECO:0000313" key="2">
    <source>
        <dbReference type="EMBL" id="CAA9312971.1"/>
    </source>
</evidence>
<dbReference type="InterPro" id="IPR050464">
    <property type="entry name" value="Zeta_carotene_desat/Oxidored"/>
</dbReference>
<dbReference type="PANTHER" id="PTHR42923:SF46">
    <property type="entry name" value="AMINE OXIDASE"/>
    <property type="match status" value="1"/>
</dbReference>
<organism evidence="2">
    <name type="scientific">uncultured Friedmanniella sp</name>
    <dbReference type="NCBI Taxonomy" id="335381"/>
    <lineage>
        <taxon>Bacteria</taxon>
        <taxon>Bacillati</taxon>
        <taxon>Actinomycetota</taxon>
        <taxon>Actinomycetes</taxon>
        <taxon>Propionibacteriales</taxon>
        <taxon>Nocardioidaceae</taxon>
        <taxon>Friedmanniella</taxon>
        <taxon>environmental samples</taxon>
    </lineage>
</organism>
<dbReference type="Pfam" id="PF13450">
    <property type="entry name" value="NAD_binding_8"/>
    <property type="match status" value="1"/>
</dbReference>
<dbReference type="AlphaFoldDB" id="A0A6J4KRH2"/>
<protein>
    <submittedName>
        <fullName evidence="2">Uncharacterized protein</fullName>
    </submittedName>
</protein>
<dbReference type="SUPFAM" id="SSF51905">
    <property type="entry name" value="FAD/NAD(P)-binding domain"/>
    <property type="match status" value="1"/>
</dbReference>
<dbReference type="GO" id="GO:0016491">
    <property type="term" value="F:oxidoreductase activity"/>
    <property type="evidence" value="ECO:0007669"/>
    <property type="project" value="TreeGrafter"/>
</dbReference>